<dbReference type="InterPro" id="IPR024096">
    <property type="entry name" value="NO_sig/Golgi_transp_ligand-bd"/>
</dbReference>
<evidence type="ECO:0000313" key="1">
    <source>
        <dbReference type="EMBL" id="SDX60914.1"/>
    </source>
</evidence>
<dbReference type="RefSeq" id="WP_093105756.1">
    <property type="nucleotide sequence ID" value="NZ_FNOS01000002.1"/>
</dbReference>
<dbReference type="Pfam" id="PF10702">
    <property type="entry name" value="DUF2507"/>
    <property type="match status" value="1"/>
</dbReference>
<dbReference type="InterPro" id="IPR019642">
    <property type="entry name" value="DUF2507"/>
</dbReference>
<comment type="caution">
    <text evidence="1">The sequence shown here is derived from an EMBL/GenBank/DDBJ whole genome shotgun (WGS) entry which is preliminary data.</text>
</comment>
<protein>
    <recommendedName>
        <fullName evidence="3">DUF2507 domain-containing protein</fullName>
    </recommendedName>
</protein>
<organism evidence="1 2">
    <name type="scientific">Salimicrobium album</name>
    <dbReference type="NCBI Taxonomy" id="50717"/>
    <lineage>
        <taxon>Bacteria</taxon>
        <taxon>Bacillati</taxon>
        <taxon>Bacillota</taxon>
        <taxon>Bacilli</taxon>
        <taxon>Bacillales</taxon>
        <taxon>Bacillaceae</taxon>
        <taxon>Salimicrobium</taxon>
    </lineage>
</organism>
<dbReference type="EMBL" id="FNOS01000002">
    <property type="protein sequence ID" value="SDX60914.1"/>
    <property type="molecule type" value="Genomic_DNA"/>
</dbReference>
<accession>A0A1H3D576</accession>
<evidence type="ECO:0008006" key="3">
    <source>
        <dbReference type="Google" id="ProtNLM"/>
    </source>
</evidence>
<dbReference type="Gene3D" id="3.30.1380.20">
    <property type="entry name" value="Trafficking protein particle complex subunit 3"/>
    <property type="match status" value="1"/>
</dbReference>
<gene>
    <name evidence="1" type="ORF">SAMN04488081_0815</name>
</gene>
<sequence>MARITTGNISSLVTTGAGLDILRYFALPDMLGEDTEQILYIMGRNIARNSAYENNEEVTSFFRDFGWGELEKEKSGKNEIHFSLHGDVVKQRLDQEEFQINAKLEAGFLAECLSKLENETFECRDEINEKKHSISLIAYKL</sequence>
<evidence type="ECO:0000313" key="2">
    <source>
        <dbReference type="Proteomes" id="UP000198647"/>
    </source>
</evidence>
<dbReference type="Proteomes" id="UP000198647">
    <property type="component" value="Unassembled WGS sequence"/>
</dbReference>
<reference evidence="1 2" key="1">
    <citation type="submission" date="2016-10" db="EMBL/GenBank/DDBJ databases">
        <authorList>
            <person name="Varghese N."/>
            <person name="Submissions S."/>
        </authorList>
    </citation>
    <scope>NUCLEOTIDE SEQUENCE [LARGE SCALE GENOMIC DNA]</scope>
    <source>
        <strain evidence="1 2">DSM 20748</strain>
    </source>
</reference>
<keyword evidence="2" id="KW-1185">Reference proteome</keyword>
<dbReference type="SUPFAM" id="SSF111126">
    <property type="entry name" value="Ligand-binding domain in the NO signalling and Golgi transport"/>
    <property type="match status" value="1"/>
</dbReference>
<name>A0A1H3D576_9BACI</name>
<proteinExistence type="predicted"/>